<evidence type="ECO:0000313" key="2">
    <source>
        <dbReference type="Proteomes" id="UP000197019"/>
    </source>
</evidence>
<organism evidence="1 2">
    <name type="scientific">Methylovulum psychrotolerans</name>
    <dbReference type="NCBI Taxonomy" id="1704499"/>
    <lineage>
        <taxon>Bacteria</taxon>
        <taxon>Pseudomonadati</taxon>
        <taxon>Pseudomonadota</taxon>
        <taxon>Gammaproteobacteria</taxon>
        <taxon>Methylococcales</taxon>
        <taxon>Methylococcaceae</taxon>
        <taxon>Methylovulum</taxon>
    </lineage>
</organism>
<keyword evidence="2" id="KW-1185">Reference proteome</keyword>
<accession>A0A1Z4BUV9</accession>
<dbReference type="AlphaFoldDB" id="A0A1Z4BUV9"/>
<protein>
    <submittedName>
        <fullName evidence="1">Uncharacterized protein</fullName>
    </submittedName>
</protein>
<reference evidence="1 2" key="1">
    <citation type="submission" date="2017-06" db="EMBL/GenBank/DDBJ databases">
        <title>Genome Sequencing of the methanotroph Methylovulum psychrotolerants str. HV10-M2 isolated from a high-altitude environment.</title>
        <authorList>
            <person name="Mateos-Rivera A."/>
        </authorList>
    </citation>
    <scope>NUCLEOTIDE SEQUENCE [LARGE SCALE GENOMIC DNA]</scope>
    <source>
        <strain evidence="1 2">HV10_M2</strain>
    </source>
</reference>
<dbReference type="Gene3D" id="2.60.34.30">
    <property type="entry name" value="Competence, DNA-entry nuclease inhibitor, ComJ"/>
    <property type="match status" value="1"/>
</dbReference>
<gene>
    <name evidence="1" type="ORF">CEK71_02885</name>
</gene>
<dbReference type="EMBL" id="CP022129">
    <property type="protein sequence ID" value="ASF45094.1"/>
    <property type="molecule type" value="Genomic_DNA"/>
</dbReference>
<evidence type="ECO:0000313" key="1">
    <source>
        <dbReference type="EMBL" id="ASF45094.1"/>
    </source>
</evidence>
<dbReference type="Proteomes" id="UP000197019">
    <property type="component" value="Chromosome"/>
</dbReference>
<dbReference type="KEGG" id="mpsy:CEK71_02885"/>
<sequence length="149" mass="17001">MIFHTPNYFQFYIQDRQSVDDLQGNHDEMLKNGFGCGEGIVLVSVSSEYSQIPITVEFDHNAPEPHDFAKWDRVIECSLAIQSEDIVFVGCPGGPDTDCFCALETGPGHYRLRIYYGGQDTLQLDGETNDYYRVQIWPDEQQDSRVLKP</sequence>
<dbReference type="InterPro" id="IPR038691">
    <property type="entry name" value="ComJ_sf"/>
</dbReference>
<name>A0A1Z4BUV9_9GAMM</name>
<proteinExistence type="predicted"/>